<reference evidence="3" key="1">
    <citation type="journal article" date="2012" name="Nature">
        <title>A physical, genetic and functional sequence assembly of the barley genome.</title>
        <authorList>
            <consortium name="The International Barley Genome Sequencing Consortium"/>
            <person name="Mayer K.F."/>
            <person name="Waugh R."/>
            <person name="Brown J.W."/>
            <person name="Schulman A."/>
            <person name="Langridge P."/>
            <person name="Platzer M."/>
            <person name="Fincher G.B."/>
            <person name="Muehlbauer G.J."/>
            <person name="Sato K."/>
            <person name="Close T.J."/>
            <person name="Wise R.P."/>
            <person name="Stein N."/>
        </authorList>
    </citation>
    <scope>NUCLEOTIDE SEQUENCE [LARGE SCALE GENOMIC DNA]</scope>
    <source>
        <strain evidence="3">cv. Morex</strain>
    </source>
</reference>
<proteinExistence type="predicted"/>
<sequence>MEVAWVKVSNVPLDKRSERNMAYVASLIGVPLEIDYATLHRPASARVKIGCRSVDEIPPVAEAVLGEHFYDFYFEVDQILVRDPDRGKSILSAGKHMDKEKNEDVDDNKNKKPRIDNSPRKFVEEKNENEHSGGKKEQIQESQESIESDVSLHTSLLIDSMAMEFMEDEKLVEYMVESPDNAVEVEVIPTPPLATEENLRFSLRNVQSKMEDVQVKAAAAVTKRNAEGNWRILEIIMLGWKERM</sequence>
<evidence type="ECO:0000256" key="1">
    <source>
        <dbReference type="SAM" id="MobiDB-lite"/>
    </source>
</evidence>
<feature type="region of interest" description="Disordered" evidence="1">
    <location>
        <begin position="91"/>
        <end position="147"/>
    </location>
</feature>
<dbReference type="PANTHER" id="PTHR33170:SF22">
    <property type="entry name" value="OS10G0417100 PROTEIN"/>
    <property type="match status" value="1"/>
</dbReference>
<evidence type="ECO:0000313" key="2">
    <source>
        <dbReference type="EnsemblPlants" id="HORVU.MOREX.r3.4HG0394760.1"/>
    </source>
</evidence>
<name>A0A8I6XDW1_HORVV</name>
<dbReference type="PANTHER" id="PTHR33170">
    <property type="entry name" value="DUF4283 DOMAIN-CONTAINING PROTEIN-RELATED"/>
    <property type="match status" value="1"/>
</dbReference>
<reference evidence="2" key="3">
    <citation type="submission" date="2022-01" db="UniProtKB">
        <authorList>
            <consortium name="EnsemblPlants"/>
        </authorList>
    </citation>
    <scope>IDENTIFICATION</scope>
    <source>
        <strain evidence="2">subsp. vulgare</strain>
    </source>
</reference>
<dbReference type="AlphaFoldDB" id="A0A8I6XDW1"/>
<feature type="compositionally biased region" description="Basic and acidic residues" evidence="1">
    <location>
        <begin position="95"/>
        <end position="139"/>
    </location>
</feature>
<evidence type="ECO:0008006" key="4">
    <source>
        <dbReference type="Google" id="ProtNLM"/>
    </source>
</evidence>
<dbReference type="EnsemblPlants" id="HORVU.MOREX.r3.4HG0394760.1">
    <property type="protein sequence ID" value="HORVU.MOREX.r3.4HG0394760.1"/>
    <property type="gene ID" value="HORVU.MOREX.r3.4HG0394760"/>
</dbReference>
<dbReference type="Proteomes" id="UP000011116">
    <property type="component" value="Chromosome 4H"/>
</dbReference>
<reference evidence="2" key="2">
    <citation type="submission" date="2020-10" db="EMBL/GenBank/DDBJ databases">
        <authorList>
            <person name="Scholz U."/>
            <person name="Mascher M."/>
            <person name="Fiebig A."/>
        </authorList>
    </citation>
    <scope>NUCLEOTIDE SEQUENCE [LARGE SCALE GENOMIC DNA]</scope>
    <source>
        <strain evidence="2">cv. Morex</strain>
    </source>
</reference>
<protein>
    <recommendedName>
        <fullName evidence="4">DUF4283 domain-containing protein</fullName>
    </recommendedName>
</protein>
<evidence type="ECO:0000313" key="3">
    <source>
        <dbReference type="Proteomes" id="UP000011116"/>
    </source>
</evidence>
<dbReference type="Gramene" id="HORVU.MOREX.r3.4HG0394760.1">
    <property type="protein sequence ID" value="HORVU.MOREX.r3.4HG0394760.1"/>
    <property type="gene ID" value="HORVU.MOREX.r3.4HG0394760"/>
</dbReference>
<accession>A0A8I6XDW1</accession>
<organism evidence="2 3">
    <name type="scientific">Hordeum vulgare subsp. vulgare</name>
    <name type="common">Domesticated barley</name>
    <dbReference type="NCBI Taxonomy" id="112509"/>
    <lineage>
        <taxon>Eukaryota</taxon>
        <taxon>Viridiplantae</taxon>
        <taxon>Streptophyta</taxon>
        <taxon>Embryophyta</taxon>
        <taxon>Tracheophyta</taxon>
        <taxon>Spermatophyta</taxon>
        <taxon>Magnoliopsida</taxon>
        <taxon>Liliopsida</taxon>
        <taxon>Poales</taxon>
        <taxon>Poaceae</taxon>
        <taxon>BOP clade</taxon>
        <taxon>Pooideae</taxon>
        <taxon>Triticodae</taxon>
        <taxon>Triticeae</taxon>
        <taxon>Hordeinae</taxon>
        <taxon>Hordeum</taxon>
    </lineage>
</organism>
<keyword evidence="3" id="KW-1185">Reference proteome</keyword>